<sequence length="84" mass="9368">MQRDEVDTEIATARTQLQRDWNACTSQTQRDCFTVRSAQLYNAARDQFRSYGCRRQESSSTASTGGVKAVAEGSTDGGCVWFFT</sequence>
<evidence type="ECO:0000313" key="1">
    <source>
        <dbReference type="EMBL" id="GBL81728.1"/>
    </source>
</evidence>
<dbReference type="Proteomes" id="UP000499080">
    <property type="component" value="Unassembled WGS sequence"/>
</dbReference>
<proteinExistence type="predicted"/>
<dbReference type="EMBL" id="BGPR01000026">
    <property type="protein sequence ID" value="GBL81728.1"/>
    <property type="molecule type" value="Genomic_DNA"/>
</dbReference>
<reference evidence="1 2" key="1">
    <citation type="journal article" date="2019" name="Sci. Rep.">
        <title>Orb-weaving spider Araneus ventricosus genome elucidates the spidroin gene catalogue.</title>
        <authorList>
            <person name="Kono N."/>
            <person name="Nakamura H."/>
            <person name="Ohtoshi R."/>
            <person name="Moran D.A.P."/>
            <person name="Shinohara A."/>
            <person name="Yoshida Y."/>
            <person name="Fujiwara M."/>
            <person name="Mori M."/>
            <person name="Tomita M."/>
            <person name="Arakawa K."/>
        </authorList>
    </citation>
    <scope>NUCLEOTIDE SEQUENCE [LARGE SCALE GENOMIC DNA]</scope>
</reference>
<gene>
    <name evidence="1" type="ORF">AVEN_93501_1</name>
</gene>
<comment type="caution">
    <text evidence="1">The sequence shown here is derived from an EMBL/GenBank/DDBJ whole genome shotgun (WGS) entry which is preliminary data.</text>
</comment>
<organism evidence="1 2">
    <name type="scientific">Araneus ventricosus</name>
    <name type="common">Orbweaver spider</name>
    <name type="synonym">Epeira ventricosa</name>
    <dbReference type="NCBI Taxonomy" id="182803"/>
    <lineage>
        <taxon>Eukaryota</taxon>
        <taxon>Metazoa</taxon>
        <taxon>Ecdysozoa</taxon>
        <taxon>Arthropoda</taxon>
        <taxon>Chelicerata</taxon>
        <taxon>Arachnida</taxon>
        <taxon>Araneae</taxon>
        <taxon>Araneomorphae</taxon>
        <taxon>Entelegynae</taxon>
        <taxon>Araneoidea</taxon>
        <taxon>Araneidae</taxon>
        <taxon>Araneus</taxon>
    </lineage>
</organism>
<evidence type="ECO:0000313" key="2">
    <source>
        <dbReference type="Proteomes" id="UP000499080"/>
    </source>
</evidence>
<evidence type="ECO:0008006" key="3">
    <source>
        <dbReference type="Google" id="ProtNLM"/>
    </source>
</evidence>
<keyword evidence="2" id="KW-1185">Reference proteome</keyword>
<dbReference type="AlphaFoldDB" id="A0A4Y2APP0"/>
<protein>
    <recommendedName>
        <fullName evidence="3">Lysozyme inhibitor LprI N-terminal domain-containing protein</fullName>
    </recommendedName>
</protein>
<name>A0A4Y2APP0_ARAVE</name>
<accession>A0A4Y2APP0</accession>